<dbReference type="Proteomes" id="UP000242474">
    <property type="component" value="Unassembled WGS sequence"/>
</dbReference>
<keyword evidence="10" id="KW-1185">Reference proteome</keyword>
<proteinExistence type="inferred from homology"/>
<evidence type="ECO:0000256" key="1">
    <source>
        <dbReference type="ARBA" id="ARBA00004141"/>
    </source>
</evidence>
<feature type="transmembrane region" description="Helical" evidence="8">
    <location>
        <begin position="35"/>
        <end position="56"/>
    </location>
</feature>
<evidence type="ECO:0000256" key="2">
    <source>
        <dbReference type="ARBA" id="ARBA00009457"/>
    </source>
</evidence>
<keyword evidence="4 8" id="KW-1133">Transmembrane helix</keyword>
<dbReference type="AlphaFoldDB" id="A0A2G5B1T0"/>
<protein>
    <submittedName>
        <fullName evidence="9">Lem3/Cdc50</fullName>
    </submittedName>
</protein>
<evidence type="ECO:0000313" key="9">
    <source>
        <dbReference type="EMBL" id="PIA12969.1"/>
    </source>
</evidence>
<comment type="subcellular location">
    <subcellularLocation>
        <location evidence="1">Membrane</location>
        <topology evidence="1">Multi-pass membrane protein</topology>
    </subcellularLocation>
</comment>
<dbReference type="GO" id="GO:0005783">
    <property type="term" value="C:endoplasmic reticulum"/>
    <property type="evidence" value="ECO:0007669"/>
    <property type="project" value="TreeGrafter"/>
</dbReference>
<dbReference type="OrthoDB" id="340608at2759"/>
<dbReference type="Pfam" id="PF03381">
    <property type="entry name" value="CDC50"/>
    <property type="match status" value="1"/>
</dbReference>
<dbReference type="PANTHER" id="PTHR10926">
    <property type="entry name" value="CELL CYCLE CONTROL PROTEIN 50"/>
    <property type="match status" value="1"/>
</dbReference>
<dbReference type="InterPro" id="IPR005045">
    <property type="entry name" value="CDC50/LEM3_fam"/>
</dbReference>
<comment type="similarity">
    <text evidence="2 6">Belongs to the CDC50/LEM3 family.</text>
</comment>
<evidence type="ECO:0000256" key="8">
    <source>
        <dbReference type="SAM" id="Phobius"/>
    </source>
</evidence>
<dbReference type="EMBL" id="KZ303554">
    <property type="protein sequence ID" value="PIA12969.1"/>
    <property type="molecule type" value="Genomic_DNA"/>
</dbReference>
<evidence type="ECO:0000256" key="5">
    <source>
        <dbReference type="ARBA" id="ARBA00023136"/>
    </source>
</evidence>
<evidence type="ECO:0000256" key="6">
    <source>
        <dbReference type="PIRNR" id="PIRNR015840"/>
    </source>
</evidence>
<feature type="compositionally biased region" description="Low complexity" evidence="7">
    <location>
        <begin position="382"/>
        <end position="400"/>
    </location>
</feature>
<evidence type="ECO:0000256" key="7">
    <source>
        <dbReference type="SAM" id="MobiDB-lite"/>
    </source>
</evidence>
<evidence type="ECO:0000313" key="10">
    <source>
        <dbReference type="Proteomes" id="UP000242474"/>
    </source>
</evidence>
<sequence>MARGTSSEGKSKRPSNTAFKQQRLRAWQPLLTPKSVLPTFFIIGIIFAPIGGWLLWASSRISEMRVDYTNCDKLSSTLRDVSDYEYHMQGIESSTIPKPRESYDEDSRTCTIEFTMPRDLEPGVFLYYRLTNFYQNHRRYTRSFDVDQLKGKRRSVTDLDGGDCSPLDSVSINGTRRPYYPCGLIANSVFNDTISQPVMANPSGDQKSGTYKMTEKDISWDADRKRFNPTEYKPDEVYPPPNWIERYGETYDEMPKLEDDEHFMVWMRTAGLPTFRKLYMKNTEETMKSGIYQVQVVMNFDTRSFGGTKSIVISTTSFIGGRNPVLGIAFIVVGGLCVLLGCIFAVRHLYRPRRLGDHTYLSWNQQVSSGLADNSNQGSRGTTSMSANAAATTARNKNTTEGPDLLRQRP</sequence>
<dbReference type="STRING" id="763665.A0A2G5B1T0"/>
<dbReference type="PANTHER" id="PTHR10926:SF0">
    <property type="entry name" value="CDC50, ISOFORM A"/>
    <property type="match status" value="1"/>
</dbReference>
<evidence type="ECO:0000256" key="3">
    <source>
        <dbReference type="ARBA" id="ARBA00022692"/>
    </source>
</evidence>
<name>A0A2G5B1T0_COERN</name>
<organism evidence="9 10">
    <name type="scientific">Coemansia reversa (strain ATCC 12441 / NRRL 1564)</name>
    <dbReference type="NCBI Taxonomy" id="763665"/>
    <lineage>
        <taxon>Eukaryota</taxon>
        <taxon>Fungi</taxon>
        <taxon>Fungi incertae sedis</taxon>
        <taxon>Zoopagomycota</taxon>
        <taxon>Kickxellomycotina</taxon>
        <taxon>Kickxellomycetes</taxon>
        <taxon>Kickxellales</taxon>
        <taxon>Kickxellaceae</taxon>
        <taxon>Coemansia</taxon>
    </lineage>
</organism>
<dbReference type="GO" id="GO:0005794">
    <property type="term" value="C:Golgi apparatus"/>
    <property type="evidence" value="ECO:0007669"/>
    <property type="project" value="TreeGrafter"/>
</dbReference>
<accession>A0A2G5B1T0</accession>
<keyword evidence="5 6" id="KW-0472">Membrane</keyword>
<gene>
    <name evidence="9" type="ORF">COEREDRAFT_83798</name>
</gene>
<evidence type="ECO:0000256" key="4">
    <source>
        <dbReference type="ARBA" id="ARBA00022989"/>
    </source>
</evidence>
<dbReference type="GO" id="GO:0045332">
    <property type="term" value="P:phospholipid translocation"/>
    <property type="evidence" value="ECO:0007669"/>
    <property type="project" value="UniProtKB-UniRule"/>
</dbReference>
<feature type="compositionally biased region" description="Polar residues" evidence="7">
    <location>
        <begin position="372"/>
        <end position="381"/>
    </location>
</feature>
<dbReference type="GO" id="GO:0005886">
    <property type="term" value="C:plasma membrane"/>
    <property type="evidence" value="ECO:0007669"/>
    <property type="project" value="TreeGrafter"/>
</dbReference>
<feature type="region of interest" description="Disordered" evidence="7">
    <location>
        <begin position="372"/>
        <end position="410"/>
    </location>
</feature>
<keyword evidence="3 8" id="KW-0812">Transmembrane</keyword>
<feature type="transmembrane region" description="Helical" evidence="8">
    <location>
        <begin position="325"/>
        <end position="346"/>
    </location>
</feature>
<reference evidence="9 10" key="1">
    <citation type="journal article" date="2015" name="Genome Biol. Evol.">
        <title>Phylogenomic analyses indicate that early fungi evolved digesting cell walls of algal ancestors of land plants.</title>
        <authorList>
            <person name="Chang Y."/>
            <person name="Wang S."/>
            <person name="Sekimoto S."/>
            <person name="Aerts A.L."/>
            <person name="Choi C."/>
            <person name="Clum A."/>
            <person name="LaButti K.M."/>
            <person name="Lindquist E.A."/>
            <person name="Yee Ngan C."/>
            <person name="Ohm R.A."/>
            <person name="Salamov A.A."/>
            <person name="Grigoriev I.V."/>
            <person name="Spatafora J.W."/>
            <person name="Berbee M.L."/>
        </authorList>
    </citation>
    <scope>NUCLEOTIDE SEQUENCE [LARGE SCALE GENOMIC DNA]</scope>
    <source>
        <strain evidence="9 10">NRRL 1564</strain>
    </source>
</reference>
<dbReference type="PIRSF" id="PIRSF015840">
    <property type="entry name" value="DUF284_TM_euk"/>
    <property type="match status" value="1"/>
</dbReference>